<evidence type="ECO:0000313" key="3">
    <source>
        <dbReference type="Proteomes" id="UP000054047"/>
    </source>
</evidence>
<dbReference type="EMBL" id="KN727641">
    <property type="protein sequence ID" value="KIH65239.1"/>
    <property type="molecule type" value="Genomic_DNA"/>
</dbReference>
<sequence>MTQKRNAKEHHGGSTKRKYRSKYNVRLIHPGALAITAEKKRTRLGICWMLSTLAKSAVRPSVAKVVRFAPLATAAAKPAKKDAKAPESDSFCMNLFRGRAVIDQVFPYPLKLDDDRRETLHLITGPVEKFLEEVNDVNK</sequence>
<feature type="region of interest" description="Disordered" evidence="1">
    <location>
        <begin position="1"/>
        <end position="20"/>
    </location>
</feature>
<proteinExistence type="predicted"/>
<dbReference type="Proteomes" id="UP000054047">
    <property type="component" value="Unassembled WGS sequence"/>
</dbReference>
<reference evidence="2 3" key="1">
    <citation type="submission" date="2013-12" db="EMBL/GenBank/DDBJ databases">
        <title>Draft genome of the parsitic nematode Ancylostoma duodenale.</title>
        <authorList>
            <person name="Mitreva M."/>
        </authorList>
    </citation>
    <scope>NUCLEOTIDE SEQUENCE [LARGE SCALE GENOMIC DNA]</scope>
    <source>
        <strain evidence="2 3">Zhejiang</strain>
    </source>
</reference>
<name>A0A0C2H0Y6_9BILA</name>
<organism evidence="2 3">
    <name type="scientific">Ancylostoma duodenale</name>
    <dbReference type="NCBI Taxonomy" id="51022"/>
    <lineage>
        <taxon>Eukaryota</taxon>
        <taxon>Metazoa</taxon>
        <taxon>Ecdysozoa</taxon>
        <taxon>Nematoda</taxon>
        <taxon>Chromadorea</taxon>
        <taxon>Rhabditida</taxon>
        <taxon>Rhabditina</taxon>
        <taxon>Rhabditomorpha</taxon>
        <taxon>Strongyloidea</taxon>
        <taxon>Ancylostomatidae</taxon>
        <taxon>Ancylostomatinae</taxon>
        <taxon>Ancylostoma</taxon>
    </lineage>
</organism>
<accession>A0A0C2H0Y6</accession>
<dbReference type="OrthoDB" id="5845531at2759"/>
<gene>
    <name evidence="2" type="ORF">ANCDUO_04439</name>
</gene>
<evidence type="ECO:0000313" key="2">
    <source>
        <dbReference type="EMBL" id="KIH65239.1"/>
    </source>
</evidence>
<protein>
    <submittedName>
        <fullName evidence="2">Uncharacterized protein</fullName>
    </submittedName>
</protein>
<keyword evidence="3" id="KW-1185">Reference proteome</keyword>
<dbReference type="AlphaFoldDB" id="A0A0C2H0Y6"/>
<evidence type="ECO:0000256" key="1">
    <source>
        <dbReference type="SAM" id="MobiDB-lite"/>
    </source>
</evidence>